<dbReference type="AlphaFoldDB" id="A0A7M1B2A6"/>
<evidence type="ECO:0000313" key="3">
    <source>
        <dbReference type="Proteomes" id="UP000593719"/>
    </source>
</evidence>
<proteinExistence type="predicted"/>
<dbReference type="PANTHER" id="PTHR37691:SF1">
    <property type="entry name" value="BLR3518 PROTEIN"/>
    <property type="match status" value="1"/>
</dbReference>
<evidence type="ECO:0008006" key="4">
    <source>
        <dbReference type="Google" id="ProtNLM"/>
    </source>
</evidence>
<evidence type="ECO:0000313" key="2">
    <source>
        <dbReference type="EMBL" id="QOP43775.1"/>
    </source>
</evidence>
<dbReference type="PANTHER" id="PTHR37691">
    <property type="entry name" value="BLR3518 PROTEIN"/>
    <property type="match status" value="1"/>
</dbReference>
<dbReference type="InterPro" id="IPR003787">
    <property type="entry name" value="Sulphur_relay_DsrE/F-like"/>
</dbReference>
<dbReference type="Proteomes" id="UP000593719">
    <property type="component" value="Chromosome"/>
</dbReference>
<dbReference type="InterPro" id="IPR027396">
    <property type="entry name" value="DsrEFH-like"/>
</dbReference>
<feature type="chain" id="PRO_5032977374" description="DsrE family protein" evidence="1">
    <location>
        <begin position="23"/>
        <end position="144"/>
    </location>
</feature>
<dbReference type="Pfam" id="PF02635">
    <property type="entry name" value="DsrE"/>
    <property type="match status" value="1"/>
</dbReference>
<feature type="signal peptide" evidence="1">
    <location>
        <begin position="1"/>
        <end position="22"/>
    </location>
</feature>
<dbReference type="RefSeq" id="WP_193149963.1">
    <property type="nucleotide sequence ID" value="NZ_CP041235.1"/>
</dbReference>
<keyword evidence="3" id="KW-1185">Reference proteome</keyword>
<protein>
    <recommendedName>
        <fullName evidence="4">DsrE family protein</fullName>
    </recommendedName>
</protein>
<name>A0A7M1B2A6_9BACT</name>
<evidence type="ECO:0000256" key="1">
    <source>
        <dbReference type="SAM" id="SignalP"/>
    </source>
</evidence>
<dbReference type="EMBL" id="CP041235">
    <property type="protein sequence ID" value="QOP43775.1"/>
    <property type="molecule type" value="Genomic_DNA"/>
</dbReference>
<dbReference type="Gene3D" id="3.40.1260.10">
    <property type="entry name" value="DsrEFH-like"/>
    <property type="match status" value="1"/>
</dbReference>
<reference evidence="2 3" key="1">
    <citation type="submission" date="2019-06" db="EMBL/GenBank/DDBJ databases">
        <title>Sulfurimonas gotlandica sp. nov., a chemoautotrophic and psychrotolerant epsilonproteobacterium isolated from a pelagic redoxcline, and an emended description of the genus Sulfurimonas.</title>
        <authorList>
            <person name="Wang S."/>
            <person name="Jiang L."/>
            <person name="Shao Z."/>
        </authorList>
    </citation>
    <scope>NUCLEOTIDE SEQUENCE [LARGE SCALE GENOMIC DNA]</scope>
    <source>
        <strain evidence="2 3">S2-6</strain>
    </source>
</reference>
<organism evidence="2 3">
    <name type="scientific">Sulfurimonas sediminis</name>
    <dbReference type="NCBI Taxonomy" id="2590020"/>
    <lineage>
        <taxon>Bacteria</taxon>
        <taxon>Pseudomonadati</taxon>
        <taxon>Campylobacterota</taxon>
        <taxon>Epsilonproteobacteria</taxon>
        <taxon>Campylobacterales</taxon>
        <taxon>Sulfurimonadaceae</taxon>
        <taxon>Sulfurimonas</taxon>
    </lineage>
</organism>
<sequence>MLKFTLILLSFCILSFADTEYAEPKPSIDNPRQIVFSVTEDSAHALDHILSVANNVLKFYGPEKVEMKIVAYSKGIKLLDRHVKETAVRVDALMQYDVEFVACGNTMRTLHIKEEDLVEGSVVVTAGVVELLESVKAGWIYIKP</sequence>
<gene>
    <name evidence="2" type="ORF">FJR45_07350</name>
</gene>
<dbReference type="SUPFAM" id="SSF75169">
    <property type="entry name" value="DsrEFH-like"/>
    <property type="match status" value="1"/>
</dbReference>
<dbReference type="KEGG" id="ssei:FJR45_07350"/>
<accession>A0A7M1B2A6</accession>
<keyword evidence="1" id="KW-0732">Signal</keyword>